<dbReference type="Gene3D" id="3.40.50.300">
    <property type="entry name" value="P-loop containing nucleotide triphosphate hydrolases"/>
    <property type="match status" value="2"/>
</dbReference>
<dbReference type="HOGENOM" id="CLU_017039_0_0_10"/>
<dbReference type="Pfam" id="PF13604">
    <property type="entry name" value="AAA_30"/>
    <property type="match status" value="1"/>
</dbReference>
<dbReference type="PATRIC" id="fig|926562.3.peg.1384"/>
<dbReference type="STRING" id="926562.Oweho_1375"/>
<evidence type="ECO:0000259" key="1">
    <source>
        <dbReference type="Pfam" id="PF13538"/>
    </source>
</evidence>
<dbReference type="SUPFAM" id="SSF52540">
    <property type="entry name" value="P-loop containing nucleoside triphosphate hydrolases"/>
    <property type="match status" value="1"/>
</dbReference>
<dbReference type="CDD" id="cd17933">
    <property type="entry name" value="DEXSc_RecD-like"/>
    <property type="match status" value="1"/>
</dbReference>
<sequence>MELDNKRKLEKDLITNFGFEPTLGQQMALRQLSTFCLSLNSNEVFLLKGYAGTGKTTLIQTLVKTLPAYKRKTVLLAPTGRAAKVISQYTGKVAYTIHKHIFRPKSDSRGTPTFNLRENKATNTIYIVDEASMINDAGGDNTLASGSLLSELLEFVKNGVNCKLMLVGDTAQLPPVGTDQSPALDASYLGVHYRREPMEVELREVMRQVQDSGILQNATALRAKQEEYDFSTPSFSTSPDVVRLVEGFEVEDALNDSFKEAGREGTAILVRSNKRAGLYNKQIRARVLWQEDEISAGDYLMVVKNNYFWLPEESKAGFIANGDIIELLQIYELNELYGYRYARVKVNMVDYPDEKPFETVLMLNTLDMPSAALPWEDSQKLYQTILEDYQDIPQKYKRIQELKKNPFYNALQVKFAYAITCHKAQGGQWENVFVEQPWLPSGEIDLDYLRWLYTAFTRAQKKVYLIGFKDEYFEE</sequence>
<dbReference type="eggNOG" id="COG0507">
    <property type="taxonomic scope" value="Bacteria"/>
</dbReference>
<proteinExistence type="predicted"/>
<dbReference type="EMBL" id="CP003156">
    <property type="protein sequence ID" value="AEV32372.1"/>
    <property type="molecule type" value="Genomic_DNA"/>
</dbReference>
<accession>G8R7L9</accession>
<reference evidence="2 3" key="1">
    <citation type="journal article" date="2012" name="Stand. Genomic Sci.">
        <title>Genome sequence of the orange-pigmented seawater bacterium Owenweeksia hongkongensis type strain (UST20020801(T)).</title>
        <authorList>
            <person name="Riedel T."/>
            <person name="Held B."/>
            <person name="Nolan M."/>
            <person name="Lucas S."/>
            <person name="Lapidus A."/>
            <person name="Tice H."/>
            <person name="Del Rio T.G."/>
            <person name="Cheng J.F."/>
            <person name="Han C."/>
            <person name="Tapia R."/>
            <person name="Goodwin L.A."/>
            <person name="Pitluck S."/>
            <person name="Liolios K."/>
            <person name="Mavromatis K."/>
            <person name="Pagani I."/>
            <person name="Ivanova N."/>
            <person name="Mikhailova N."/>
            <person name="Pati A."/>
            <person name="Chen A."/>
            <person name="Palaniappan K."/>
            <person name="Rohde M."/>
            <person name="Tindall B.J."/>
            <person name="Detter J.C."/>
            <person name="Goker M."/>
            <person name="Woyke T."/>
            <person name="Bristow J."/>
            <person name="Eisen J.A."/>
            <person name="Markowitz V."/>
            <person name="Hugenholtz P."/>
            <person name="Klenk H.P."/>
            <person name="Kyrpides N.C."/>
        </authorList>
    </citation>
    <scope>NUCLEOTIDE SEQUENCE</scope>
    <source>
        <strain evidence="3">DSM 17368 / JCM 12287 / NRRL B-23963</strain>
    </source>
</reference>
<dbReference type="Proteomes" id="UP000005631">
    <property type="component" value="Chromosome"/>
</dbReference>
<dbReference type="Pfam" id="PF13538">
    <property type="entry name" value="UvrD_C_2"/>
    <property type="match status" value="1"/>
</dbReference>
<keyword evidence="3" id="KW-1185">Reference proteome</keyword>
<gene>
    <name evidence="2" type="ordered locus">Oweho_1375</name>
</gene>
<name>G8R7L9_OWEHD</name>
<dbReference type="AlphaFoldDB" id="G8R7L9"/>
<protein>
    <submittedName>
        <fullName evidence="2">Uncharacterized conserved protein (DUF2075)</fullName>
    </submittedName>
</protein>
<dbReference type="PANTHER" id="PTHR43788">
    <property type="entry name" value="DNA2/NAM7 HELICASE FAMILY MEMBER"/>
    <property type="match status" value="1"/>
</dbReference>
<dbReference type="InterPro" id="IPR027785">
    <property type="entry name" value="UvrD-like_helicase_C"/>
</dbReference>
<evidence type="ECO:0000313" key="2">
    <source>
        <dbReference type="EMBL" id="AEV32372.1"/>
    </source>
</evidence>
<organism evidence="2 3">
    <name type="scientific">Owenweeksia hongkongensis (strain DSM 17368 / CIP 108786 / JCM 12287 / NRRL B-23963 / UST20020801)</name>
    <dbReference type="NCBI Taxonomy" id="926562"/>
    <lineage>
        <taxon>Bacteria</taxon>
        <taxon>Pseudomonadati</taxon>
        <taxon>Bacteroidota</taxon>
        <taxon>Flavobacteriia</taxon>
        <taxon>Flavobacteriales</taxon>
        <taxon>Owenweeksiaceae</taxon>
        <taxon>Owenweeksia</taxon>
    </lineage>
</organism>
<dbReference type="KEGG" id="oho:Oweho_1375"/>
<dbReference type="InterPro" id="IPR027417">
    <property type="entry name" value="P-loop_NTPase"/>
</dbReference>
<evidence type="ECO:0000313" key="3">
    <source>
        <dbReference type="Proteomes" id="UP000005631"/>
    </source>
</evidence>
<dbReference type="InterPro" id="IPR050534">
    <property type="entry name" value="Coronavir_polyprotein_1ab"/>
</dbReference>
<feature type="domain" description="UvrD-like helicase C-terminal" evidence="1">
    <location>
        <begin position="415"/>
        <end position="466"/>
    </location>
</feature>
<dbReference type="OrthoDB" id="9803432at2"/>
<dbReference type="CDD" id="cd18809">
    <property type="entry name" value="SF1_C_RecD"/>
    <property type="match status" value="1"/>
</dbReference>
<dbReference type="RefSeq" id="WP_014201728.1">
    <property type="nucleotide sequence ID" value="NC_016599.1"/>
</dbReference>